<keyword evidence="5" id="KW-1185">Reference proteome</keyword>
<name>A0A5P2G3G4_9BACT</name>
<sequence>MKKNILTILLSVYCIFQCYCYANAQSTDTFLKDSFVANGDTLRYRIMYPKDFNSDKKYPFLLFLHGAGERGRDNEKQLNNGADSLLRQASEQYHAIVIAPQCPPNEYWAKVRRVETPNERYIISLTFFPDGKPIQPMVNLMQLVENFAKEKYIDKKQMHIGGLSMGGIGTYEFLIRKPDIFASAFVICGATNLITLKRNINKKMPIWIFHGTDDNVISVDYGRQISSELKTQNKSVKYTEYPKTGHNSWDSAFKEKELLPWLFSFKK</sequence>
<evidence type="ECO:0000313" key="5">
    <source>
        <dbReference type="Proteomes" id="UP000292424"/>
    </source>
</evidence>
<dbReference type="RefSeq" id="WP_131329637.1">
    <property type="nucleotide sequence ID" value="NZ_CP044016.1"/>
</dbReference>
<protein>
    <submittedName>
        <fullName evidence="4">Prolyl oligopeptidase family serine peptidase</fullName>
    </submittedName>
</protein>
<dbReference type="PANTHER" id="PTHR43037:SF1">
    <property type="entry name" value="BLL1128 PROTEIN"/>
    <property type="match status" value="1"/>
</dbReference>
<dbReference type="EMBL" id="CP044016">
    <property type="protein sequence ID" value="QES88669.1"/>
    <property type="molecule type" value="Genomic_DNA"/>
</dbReference>
<feature type="signal peptide" evidence="2">
    <location>
        <begin position="1"/>
        <end position="24"/>
    </location>
</feature>
<dbReference type="GO" id="GO:0016787">
    <property type="term" value="F:hydrolase activity"/>
    <property type="evidence" value="ECO:0007669"/>
    <property type="project" value="InterPro"/>
</dbReference>
<dbReference type="SUPFAM" id="SSF53474">
    <property type="entry name" value="alpha/beta-Hydrolases"/>
    <property type="match status" value="1"/>
</dbReference>
<reference evidence="4 5" key="1">
    <citation type="submission" date="2019-09" db="EMBL/GenBank/DDBJ databases">
        <title>Complete genome sequence of Arachidicoccus sp. B3-10 isolated from apple orchard soil.</title>
        <authorList>
            <person name="Kim H.S."/>
            <person name="Han K.-I."/>
            <person name="Suh M.K."/>
            <person name="Lee K.C."/>
            <person name="Eom M.K."/>
            <person name="Kim J.-S."/>
            <person name="Kang S.W."/>
            <person name="Sin Y."/>
            <person name="Lee J.-S."/>
        </authorList>
    </citation>
    <scope>NUCLEOTIDE SEQUENCE [LARGE SCALE GENOMIC DNA]</scope>
    <source>
        <strain evidence="4 5">B3-10</strain>
    </source>
</reference>
<keyword evidence="1 2" id="KW-0732">Signal</keyword>
<dbReference type="Pfam" id="PF02230">
    <property type="entry name" value="Abhydrolase_2"/>
    <property type="match status" value="1"/>
</dbReference>
<dbReference type="AlphaFoldDB" id="A0A5P2G3G4"/>
<evidence type="ECO:0000313" key="4">
    <source>
        <dbReference type="EMBL" id="QES88669.1"/>
    </source>
</evidence>
<gene>
    <name evidence="4" type="ORF">E0W69_008380</name>
</gene>
<dbReference type="PANTHER" id="PTHR43037">
    <property type="entry name" value="UNNAMED PRODUCT-RELATED"/>
    <property type="match status" value="1"/>
</dbReference>
<accession>A0A5P2G3G4</accession>
<evidence type="ECO:0000256" key="2">
    <source>
        <dbReference type="SAM" id="SignalP"/>
    </source>
</evidence>
<feature type="domain" description="Phospholipase/carboxylesterase/thioesterase" evidence="3">
    <location>
        <begin position="139"/>
        <end position="253"/>
    </location>
</feature>
<evidence type="ECO:0000256" key="1">
    <source>
        <dbReference type="ARBA" id="ARBA00022729"/>
    </source>
</evidence>
<dbReference type="Gene3D" id="3.40.50.1820">
    <property type="entry name" value="alpha/beta hydrolase"/>
    <property type="match status" value="1"/>
</dbReference>
<dbReference type="InterPro" id="IPR029058">
    <property type="entry name" value="AB_hydrolase_fold"/>
</dbReference>
<feature type="chain" id="PRO_5024327614" evidence="2">
    <location>
        <begin position="25"/>
        <end position="267"/>
    </location>
</feature>
<dbReference type="InterPro" id="IPR050955">
    <property type="entry name" value="Plant_Biomass_Hydrol_Est"/>
</dbReference>
<evidence type="ECO:0000259" key="3">
    <source>
        <dbReference type="Pfam" id="PF02230"/>
    </source>
</evidence>
<dbReference type="KEGG" id="arac:E0W69_008380"/>
<organism evidence="4 5">
    <name type="scientific">Rhizosphaericola mali</name>
    <dbReference type="NCBI Taxonomy" id="2545455"/>
    <lineage>
        <taxon>Bacteria</taxon>
        <taxon>Pseudomonadati</taxon>
        <taxon>Bacteroidota</taxon>
        <taxon>Chitinophagia</taxon>
        <taxon>Chitinophagales</taxon>
        <taxon>Chitinophagaceae</taxon>
        <taxon>Rhizosphaericola</taxon>
    </lineage>
</organism>
<proteinExistence type="predicted"/>
<dbReference type="InterPro" id="IPR003140">
    <property type="entry name" value="PLipase/COase/thioEstase"/>
</dbReference>
<dbReference type="Proteomes" id="UP000292424">
    <property type="component" value="Chromosome"/>
</dbReference>
<dbReference type="OrthoDB" id="9764953at2"/>